<accession>A0A1A6HHM0</accession>
<name>A0A1A6HHM0_NEOLE</name>
<evidence type="ECO:0000256" key="1">
    <source>
        <dbReference type="SAM" id="MobiDB-lite"/>
    </source>
</evidence>
<gene>
    <name evidence="2" type="ORF">A6R68_19850</name>
</gene>
<feature type="compositionally biased region" description="Basic residues" evidence="1">
    <location>
        <begin position="36"/>
        <end position="51"/>
    </location>
</feature>
<proteinExistence type="predicted"/>
<keyword evidence="3" id="KW-1185">Reference proteome</keyword>
<comment type="caution">
    <text evidence="2">The sequence shown here is derived from an EMBL/GenBank/DDBJ whole genome shotgun (WGS) entry which is preliminary data.</text>
</comment>
<reference evidence="2 3" key="1">
    <citation type="submission" date="2016-06" db="EMBL/GenBank/DDBJ databases">
        <title>The Draft Genome Sequence and Annotation of the Desert Woodrat Neotoma lepida.</title>
        <authorList>
            <person name="Campbell M."/>
            <person name="Oakeson K.F."/>
            <person name="Yandell M."/>
            <person name="Halpert J.R."/>
            <person name="Dearing D."/>
        </authorList>
    </citation>
    <scope>NUCLEOTIDE SEQUENCE [LARGE SCALE GENOMIC DNA]</scope>
    <source>
        <strain evidence="2">417</strain>
        <tissue evidence="2">Liver</tissue>
    </source>
</reference>
<feature type="region of interest" description="Disordered" evidence="1">
    <location>
        <begin position="31"/>
        <end position="51"/>
    </location>
</feature>
<dbReference type="EMBL" id="LZPO01027979">
    <property type="protein sequence ID" value="OBS77761.1"/>
    <property type="molecule type" value="Genomic_DNA"/>
</dbReference>
<sequence length="51" mass="5736">MTQSPQPFRTTNPMTRIREDLTTAQIGAVVRLGVRGTRKGHGHQRHPSRAE</sequence>
<dbReference type="Proteomes" id="UP000092124">
    <property type="component" value="Unassembled WGS sequence"/>
</dbReference>
<protein>
    <submittedName>
        <fullName evidence="2">Uncharacterized protein</fullName>
    </submittedName>
</protein>
<organism evidence="2 3">
    <name type="scientific">Neotoma lepida</name>
    <name type="common">Desert woodrat</name>
    <dbReference type="NCBI Taxonomy" id="56216"/>
    <lineage>
        <taxon>Eukaryota</taxon>
        <taxon>Metazoa</taxon>
        <taxon>Chordata</taxon>
        <taxon>Craniata</taxon>
        <taxon>Vertebrata</taxon>
        <taxon>Euteleostomi</taxon>
        <taxon>Mammalia</taxon>
        <taxon>Eutheria</taxon>
        <taxon>Euarchontoglires</taxon>
        <taxon>Glires</taxon>
        <taxon>Rodentia</taxon>
        <taxon>Myomorpha</taxon>
        <taxon>Muroidea</taxon>
        <taxon>Cricetidae</taxon>
        <taxon>Neotominae</taxon>
        <taxon>Neotoma</taxon>
    </lineage>
</organism>
<dbReference type="AlphaFoldDB" id="A0A1A6HHM0"/>
<evidence type="ECO:0000313" key="2">
    <source>
        <dbReference type="EMBL" id="OBS77761.1"/>
    </source>
</evidence>
<evidence type="ECO:0000313" key="3">
    <source>
        <dbReference type="Proteomes" id="UP000092124"/>
    </source>
</evidence>